<comment type="caution">
    <text evidence="2">The sequence shown here is derived from an EMBL/GenBank/DDBJ whole genome shotgun (WGS) entry which is preliminary data.</text>
</comment>
<feature type="compositionally biased region" description="Low complexity" evidence="1">
    <location>
        <begin position="36"/>
        <end position="45"/>
    </location>
</feature>
<sequence length="218" mass="21499">MRRGHVVALAAGGAVLVAAGVTAGVLAGGGNGSGASPGAAGTATGEVADPPSAAATSPGDGLTPAQRSLVATLGPLRVRDCVPAPAERVTEPPGDGLGPDEGVDAAVVCQTLVVDGEPGPAQVVARHYRDAATLTADADRRAGAVDDVGSCAAGEPSTETWGRSTRRLGTFLCDRGAAGTPAGTFAIYWTVTADQTALSASSTDPAGLIAWWRDFTKP</sequence>
<organism evidence="2 3">
    <name type="scientific">Frankia nepalensis</name>
    <dbReference type="NCBI Taxonomy" id="1836974"/>
    <lineage>
        <taxon>Bacteria</taxon>
        <taxon>Bacillati</taxon>
        <taxon>Actinomycetota</taxon>
        <taxon>Actinomycetes</taxon>
        <taxon>Frankiales</taxon>
        <taxon>Frankiaceae</taxon>
        <taxon>Frankia</taxon>
    </lineage>
</organism>
<accession>A0A937RJX0</accession>
<keyword evidence="3" id="KW-1185">Reference proteome</keyword>
<dbReference type="RefSeq" id="WP_203002576.1">
    <property type="nucleotide sequence ID" value="NZ_JADWYU010000101.1"/>
</dbReference>
<dbReference type="AlphaFoldDB" id="A0A937RJX0"/>
<feature type="region of interest" description="Disordered" evidence="1">
    <location>
        <begin position="33"/>
        <end position="65"/>
    </location>
</feature>
<evidence type="ECO:0000313" key="2">
    <source>
        <dbReference type="EMBL" id="MBL7633636.1"/>
    </source>
</evidence>
<gene>
    <name evidence="2" type="ORF">I7412_42090</name>
</gene>
<name>A0A937RJX0_9ACTN</name>
<proteinExistence type="predicted"/>
<dbReference type="EMBL" id="JAEACQ010000391">
    <property type="protein sequence ID" value="MBL7633636.1"/>
    <property type="molecule type" value="Genomic_DNA"/>
</dbReference>
<protein>
    <submittedName>
        <fullName evidence="2">Uncharacterized protein</fullName>
    </submittedName>
</protein>
<reference evidence="2" key="1">
    <citation type="submission" date="2020-12" db="EMBL/GenBank/DDBJ databases">
        <title>Genomic characterization of non-nitrogen-fixing Frankia strains.</title>
        <authorList>
            <person name="Carlos-Shanley C."/>
            <person name="Guerra T."/>
            <person name="Hahn D."/>
        </authorList>
    </citation>
    <scope>NUCLEOTIDE SEQUENCE</scope>
    <source>
        <strain evidence="2">CN6</strain>
    </source>
</reference>
<evidence type="ECO:0000256" key="1">
    <source>
        <dbReference type="SAM" id="MobiDB-lite"/>
    </source>
</evidence>
<dbReference type="Proteomes" id="UP000604475">
    <property type="component" value="Unassembled WGS sequence"/>
</dbReference>
<evidence type="ECO:0000313" key="3">
    <source>
        <dbReference type="Proteomes" id="UP000604475"/>
    </source>
</evidence>